<dbReference type="Proteomes" id="UP000253153">
    <property type="component" value="Unassembled WGS sequence"/>
</dbReference>
<accession>A0A366RP83</accession>
<evidence type="ECO:0000313" key="1">
    <source>
        <dbReference type="EMBL" id="RBR18913.1"/>
    </source>
</evidence>
<keyword evidence="2" id="KW-1185">Reference proteome</keyword>
<reference evidence="1 2" key="1">
    <citation type="submission" date="2018-06" db="EMBL/GenBank/DDBJ databases">
        <title>Fusarium incarnatum-equiseti species complex species 28.</title>
        <authorList>
            <person name="Gardiner D.M."/>
        </authorList>
    </citation>
    <scope>NUCLEOTIDE SEQUENCE [LARGE SCALE GENOMIC DNA]</scope>
    <source>
        <strain evidence="1 2">FIESC_28</strain>
    </source>
</reference>
<dbReference type="AlphaFoldDB" id="A0A366RP83"/>
<dbReference type="GeneID" id="41995276"/>
<dbReference type="EMBL" id="QKXC01000119">
    <property type="protein sequence ID" value="RBR18913.1"/>
    <property type="molecule type" value="Genomic_DNA"/>
</dbReference>
<comment type="caution">
    <text evidence="1">The sequence shown here is derived from an EMBL/GenBank/DDBJ whole genome shotgun (WGS) entry which is preliminary data.</text>
</comment>
<organism evidence="1 2">
    <name type="scientific">Fusarium coffeatum</name>
    <dbReference type="NCBI Taxonomy" id="231269"/>
    <lineage>
        <taxon>Eukaryota</taxon>
        <taxon>Fungi</taxon>
        <taxon>Dikarya</taxon>
        <taxon>Ascomycota</taxon>
        <taxon>Pezizomycotina</taxon>
        <taxon>Sordariomycetes</taxon>
        <taxon>Hypocreomycetidae</taxon>
        <taxon>Hypocreales</taxon>
        <taxon>Nectriaceae</taxon>
        <taxon>Fusarium</taxon>
        <taxon>Fusarium incarnatum-equiseti species complex</taxon>
    </lineage>
</organism>
<gene>
    <name evidence="1" type="ORF">FIESC28_05835</name>
</gene>
<protein>
    <submittedName>
        <fullName evidence="1">Uncharacterized protein</fullName>
    </submittedName>
</protein>
<dbReference type="OrthoDB" id="3558762at2759"/>
<proteinExistence type="predicted"/>
<dbReference type="RefSeq" id="XP_031015982.1">
    <property type="nucleotide sequence ID" value="XM_031159980.1"/>
</dbReference>
<name>A0A366RP83_9HYPO</name>
<sequence length="185" mass="20645">MAEDNQNILFEKGLHYALDNAPIIAFPANGTTASVAQQICDEATESYARKILNWPNGRLGKPNIFEIYTGDEKHEGLDDCIEFFVNLLRKTLDSAPEPSAQNPAEELPMYPHAFVSVDGRKDGFVTVVVACEIEHGWKIEHCLVPVDVELGTTLESLRFGDITEEEVIDQFGDKKRAQDGEDHIQ</sequence>
<evidence type="ECO:0000313" key="2">
    <source>
        <dbReference type="Proteomes" id="UP000253153"/>
    </source>
</evidence>